<comment type="caution">
    <text evidence="4">The sequence shown here is derived from an EMBL/GenBank/DDBJ whole genome shotgun (WGS) entry which is preliminary data.</text>
</comment>
<proteinExistence type="predicted"/>
<dbReference type="InterPro" id="IPR009030">
    <property type="entry name" value="Growth_fac_rcpt_cys_sf"/>
</dbReference>
<dbReference type="OrthoDB" id="10045365at2759"/>
<dbReference type="InterPro" id="IPR052798">
    <property type="entry name" value="Giardia_VSA"/>
</dbReference>
<dbReference type="PANTHER" id="PTHR23275">
    <property type="entry name" value="CABRIOLET.-RELATED"/>
    <property type="match status" value="1"/>
</dbReference>
<feature type="chain" id="PRO_5021495540" evidence="2">
    <location>
        <begin position="24"/>
        <end position="1407"/>
    </location>
</feature>
<feature type="transmembrane region" description="Helical" evidence="1">
    <location>
        <begin position="1346"/>
        <end position="1365"/>
    </location>
</feature>
<evidence type="ECO:0000313" key="5">
    <source>
        <dbReference type="Proteomes" id="UP000315496"/>
    </source>
</evidence>
<feature type="domain" description="EGF-like" evidence="3">
    <location>
        <begin position="358"/>
        <end position="400"/>
    </location>
</feature>
<keyword evidence="2" id="KW-0732">Signal</keyword>
<dbReference type="InterPro" id="IPR000742">
    <property type="entry name" value="EGF"/>
</dbReference>
<evidence type="ECO:0000256" key="2">
    <source>
        <dbReference type="SAM" id="SignalP"/>
    </source>
</evidence>
<gene>
    <name evidence="4" type="ORF">GMRT_16382</name>
</gene>
<dbReference type="InterPro" id="IPR005127">
    <property type="entry name" value="Giardia_VSP"/>
</dbReference>
<evidence type="ECO:0000256" key="1">
    <source>
        <dbReference type="SAM" id="Phobius"/>
    </source>
</evidence>
<dbReference type="EMBL" id="VDLU01000005">
    <property type="protein sequence ID" value="TNJ26563.1"/>
    <property type="molecule type" value="Genomic_DNA"/>
</dbReference>
<evidence type="ECO:0000259" key="3">
    <source>
        <dbReference type="SMART" id="SM00181"/>
    </source>
</evidence>
<organism evidence="4 5">
    <name type="scientific">Giardia muris</name>
    <dbReference type="NCBI Taxonomy" id="5742"/>
    <lineage>
        <taxon>Eukaryota</taxon>
        <taxon>Metamonada</taxon>
        <taxon>Diplomonadida</taxon>
        <taxon>Hexamitidae</taxon>
        <taxon>Giardiinae</taxon>
        <taxon>Giardia</taxon>
    </lineage>
</organism>
<dbReference type="VEuPathDB" id="GiardiaDB:GMRT_16382"/>
<keyword evidence="1" id="KW-0812">Transmembrane</keyword>
<dbReference type="SMART" id="SM00181">
    <property type="entry name" value="EGF"/>
    <property type="match status" value="9"/>
</dbReference>
<feature type="domain" description="EGF-like" evidence="3">
    <location>
        <begin position="1121"/>
        <end position="1153"/>
    </location>
</feature>
<dbReference type="Gene3D" id="2.10.220.10">
    <property type="entry name" value="Hormone Receptor, Insulin-like Growth Factor Receptor 1, Chain A, domain 2"/>
    <property type="match status" value="1"/>
</dbReference>
<feature type="domain" description="EGF-like" evidence="3">
    <location>
        <begin position="819"/>
        <end position="859"/>
    </location>
</feature>
<accession>A0A4Z1SY05</accession>
<sequence>MARLTLVHLLPLLLASLAPPRACVDLGSLGNCARCPPDQVPVDGACLPVVQSHHACLVPDPTHGVCLRCAHGYRLFEAGCYRPDSTASKPIVSSTRLASTASKIVDVSGGTTVCSKANVSFFGTAENGFKYCVECGKDSAPIDGKCVAKSSTAAQVCQAVTSSSSNTVCSSCSGFGYFLFEGGCYHVSSELGSKLCYQVTGNNCTLPKPGAYIETNRTLMPCNGVDSKGGSQTDLPADGACMECGLVGEDKVCYRCYGPGYGPINGTCSNPGLPQGTSTLKDGSFTSCISTSPQQQSAYFLYRGGCYSVSLTRRSSARTDPGPMICTTDAFSVSDGICVLPKSAFYTMRNGGSAVTLPCGDVLAGGISNCDECYKTSRIVCTKCKSGFSLFLGVDGEVCEETAYQGCNESFALNTDTVVCKVCSNETEAPINGVCVTPEKATGCEPASSGKCASCAAPYFLFEGGCYTADKAPGSLLCATAGNETGCSVAAPGFYISSDKNSNPATIEACNQKIPACTSCAKKDSDSIWCASCASGSVPINANCVPTTLDIVLSACPEAANDPSATGCSRCVGSFVTYNNGCYDSGYSKIDEICKESKQLSGTPPLTFCTTCSAGLVSVDGICVSNTSEQAKLAGAYPPGSTRSRGRSTAFTQGAPTTCSSGFLLFDGGCYNASSVGVYICPKANQYTIPGWAATLCSGCGKLTSTPPDLILLNGSCTSSSSTPPTLPCSGDNNFTFQNSCFENKTVPGSFICSEVNKSGSCTVLAASANFVYLSGTQIKFCNETFGCMECVGGAVSGDPRCLKCRPGFALTQQGTCLLCTERGGDVNCLQCSSPNGVTVHCDVCKPGYVHNHATETCDPAPCTSNEDCEKTMYCSKGTCRRGIALLNSGTTSCILVDEAGRCLRCLSGHVLSPCGDCRSCREKLLTNPGADPNCASCEPVDVGVTCTACDDGYMLMDGRCIDCSTHIGSHYGCDLCVQGRSSNTTEAPGDFSVCTGCAHSLMAISPDGAQCVPSCGKNSAPINGVCLCDYGYVIGTELNCTEPGGSSPGGIYNTPGLSIAQYCPTGFYTRYVQPPNSGIQIQCTRCQISGCTRCTWHAGREVCTRCPAGRAIYETTCDVRCPANCRQCQVIDGQPSCLECDQGYALNGTACVSMGYDPHCRNYTLIAGTLYCKSCHSGYYSFGGLCVGATTSLTRRIAATSLASDTTSDGVCILGGAGACTGCNNGFVLIEGGCYPKNHAPALFLCAGVNETGNCKDGTSAGAFYGYPGLRLDSDGTFNNNRTGCAKYKNNSGSCDVCDAGYYKDGSVCTPCGDTIQDCAECTLSGNTPMCVLYHTKNTSARTEVGLALWVATTSALIIGIYLWRYSMRAEESSPFHEVLVSSIVLDDHRSFDGVSSFCASTASLV</sequence>
<keyword evidence="1" id="KW-1133">Transmembrane helix</keyword>
<feature type="domain" description="EGF-like" evidence="3">
    <location>
        <begin position="868"/>
        <end position="919"/>
    </location>
</feature>
<keyword evidence="1" id="KW-0472">Membrane</keyword>
<feature type="domain" description="EGF-like" evidence="3">
    <location>
        <begin position="1086"/>
        <end position="1119"/>
    </location>
</feature>
<dbReference type="PANTHER" id="PTHR23275:SF100">
    <property type="entry name" value="EGF-LIKE DOMAIN-CONTAINING PROTEIN"/>
    <property type="match status" value="1"/>
</dbReference>
<feature type="domain" description="EGF-like" evidence="3">
    <location>
        <begin position="509"/>
        <end position="545"/>
    </location>
</feature>
<name>A0A4Z1SY05_GIAMU</name>
<feature type="domain" description="EGF-like" evidence="3">
    <location>
        <begin position="781"/>
        <end position="818"/>
    </location>
</feature>
<dbReference type="SUPFAM" id="SSF57184">
    <property type="entry name" value="Growth factor receptor domain"/>
    <property type="match status" value="1"/>
</dbReference>
<feature type="domain" description="EGF-like" evidence="3">
    <location>
        <begin position="997"/>
        <end position="1042"/>
    </location>
</feature>
<dbReference type="Proteomes" id="UP000315496">
    <property type="component" value="Chromosome 5"/>
</dbReference>
<reference evidence="4 5" key="1">
    <citation type="submission" date="2019-05" db="EMBL/GenBank/DDBJ databases">
        <title>The compact genome of Giardia muris reveals important steps in the evolution of intestinal protozoan parasites.</title>
        <authorList>
            <person name="Xu F."/>
            <person name="Jimenez-Gonzalez A."/>
            <person name="Einarsson E."/>
            <person name="Astvaldsson A."/>
            <person name="Peirasmaki D."/>
            <person name="Eckmann L."/>
            <person name="Andersson J.O."/>
            <person name="Svard S.G."/>
            <person name="Jerlstrom-Hultqvist J."/>
        </authorList>
    </citation>
    <scope>NUCLEOTIDE SEQUENCE [LARGE SCALE GENOMIC DNA]</scope>
    <source>
        <strain evidence="4 5">Roberts-Thomson</strain>
    </source>
</reference>
<feature type="signal peptide" evidence="2">
    <location>
        <begin position="1"/>
        <end position="23"/>
    </location>
</feature>
<protein>
    <submittedName>
        <fullName evidence="4">High cysteine membrane protein</fullName>
    </submittedName>
</protein>
<feature type="domain" description="EGF-like" evidence="3">
    <location>
        <begin position="920"/>
        <end position="962"/>
    </location>
</feature>
<dbReference type="Pfam" id="PF03302">
    <property type="entry name" value="VSP"/>
    <property type="match status" value="2"/>
</dbReference>
<evidence type="ECO:0000313" key="4">
    <source>
        <dbReference type="EMBL" id="TNJ26563.1"/>
    </source>
</evidence>
<keyword evidence="5" id="KW-1185">Reference proteome</keyword>